<accession>A0A3D8GSG2</accession>
<comment type="caution">
    <text evidence="1">The sequence shown here is derived from an EMBL/GenBank/DDBJ whole genome shotgun (WGS) entry which is preliminary data.</text>
</comment>
<name>A0A3D8GSG2_9BACI</name>
<dbReference type="CDD" id="cd07064">
    <property type="entry name" value="AlkD_like_1"/>
    <property type="match status" value="1"/>
</dbReference>
<dbReference type="EMBL" id="QNQT01000002">
    <property type="protein sequence ID" value="RDU37410.1"/>
    <property type="molecule type" value="Genomic_DNA"/>
</dbReference>
<evidence type="ECO:0000313" key="2">
    <source>
        <dbReference type="Proteomes" id="UP000257144"/>
    </source>
</evidence>
<dbReference type="AlphaFoldDB" id="A0A3D8GSG2"/>
<keyword evidence="2" id="KW-1185">Reference proteome</keyword>
<gene>
    <name evidence="1" type="ORF">DRW41_06075</name>
</gene>
<organism evidence="1 2">
    <name type="scientific">Neobacillus piezotolerans</name>
    <dbReference type="NCBI Taxonomy" id="2259171"/>
    <lineage>
        <taxon>Bacteria</taxon>
        <taxon>Bacillati</taxon>
        <taxon>Bacillota</taxon>
        <taxon>Bacilli</taxon>
        <taxon>Bacillales</taxon>
        <taxon>Bacillaceae</taxon>
        <taxon>Neobacillus</taxon>
    </lineage>
</organism>
<dbReference type="Gene3D" id="1.25.40.290">
    <property type="entry name" value="ARM repeat domains"/>
    <property type="match status" value="1"/>
</dbReference>
<dbReference type="Pfam" id="PF08713">
    <property type="entry name" value="DNA_alkylation"/>
    <property type="match status" value="1"/>
</dbReference>
<dbReference type="Gene3D" id="1.20.1660.10">
    <property type="entry name" value="Hypothetical protein (EF3068)"/>
    <property type="match status" value="1"/>
</dbReference>
<dbReference type="PANTHER" id="PTHR34070:SF1">
    <property type="entry name" value="DNA ALKYLATION REPAIR PROTEIN"/>
    <property type="match status" value="1"/>
</dbReference>
<dbReference type="Proteomes" id="UP000257144">
    <property type="component" value="Unassembled WGS sequence"/>
</dbReference>
<dbReference type="OrthoDB" id="9775346at2"/>
<protein>
    <submittedName>
        <fullName evidence="1">DNA alkylation repair protein</fullName>
    </submittedName>
</protein>
<reference evidence="1 2" key="1">
    <citation type="submission" date="2018-07" db="EMBL/GenBank/DDBJ databases">
        <title>Bacillus sp. YLB-04 draft genome sequence.</title>
        <authorList>
            <person name="Yu L."/>
            <person name="Tang X."/>
        </authorList>
    </citation>
    <scope>NUCLEOTIDE SEQUENCE [LARGE SCALE GENOMIC DNA]</scope>
    <source>
        <strain evidence="1 2">YLB-04</strain>
    </source>
</reference>
<dbReference type="InterPro" id="IPR014825">
    <property type="entry name" value="DNA_alkylation"/>
</dbReference>
<dbReference type="RefSeq" id="WP_115451084.1">
    <property type="nucleotide sequence ID" value="NZ_QNQT01000002.1"/>
</dbReference>
<dbReference type="SUPFAM" id="SSF48371">
    <property type="entry name" value="ARM repeat"/>
    <property type="match status" value="1"/>
</dbReference>
<dbReference type="PANTHER" id="PTHR34070">
    <property type="entry name" value="ARMADILLO-TYPE FOLD"/>
    <property type="match status" value="1"/>
</dbReference>
<evidence type="ECO:0000313" key="1">
    <source>
        <dbReference type="EMBL" id="RDU37410.1"/>
    </source>
</evidence>
<proteinExistence type="predicted"/>
<sequence>MDKYISKLKDLFEEHRSPENAVGMEKYMKNHFPFLGIKKPLRAELEKAFYVETGLDKEPFDERFVRMLWELPEREYQYTALGYLAKFNRKLGPETLWLAKDLITGKSWWDTVDALASNPVGVLAARSPEEIPFVIDKWAVSDHMWLRRTAILHQLKYKNETDEQRLYTYIRQNADSKEFFIQKAIGWALREYSKTNPDSVREFIQNSKLAALSRREGSKYLG</sequence>
<dbReference type="InterPro" id="IPR016024">
    <property type="entry name" value="ARM-type_fold"/>
</dbReference>